<reference evidence="1 2" key="2">
    <citation type="submission" date="2019-04" db="EMBL/GenBank/DDBJ databases">
        <authorList>
            <person name="Yang S."/>
            <person name="Wei W."/>
        </authorList>
    </citation>
    <scope>NUCLEOTIDE SEQUENCE [LARGE SCALE GENOMIC DNA]</scope>
    <source>
        <strain evidence="2">ZP60</strain>
    </source>
</reference>
<name>A0A4D6KJL4_9EURY</name>
<dbReference type="Gene3D" id="3.40.50.300">
    <property type="entry name" value="P-loop containing nucleotide triphosphate hydrolases"/>
    <property type="match status" value="1"/>
</dbReference>
<accession>A0A4D6KJL4</accession>
<dbReference type="AlphaFoldDB" id="A0A4D6KJL4"/>
<dbReference type="GO" id="GO:0005524">
    <property type="term" value="F:ATP binding"/>
    <property type="evidence" value="ECO:0007669"/>
    <property type="project" value="UniProtKB-KW"/>
</dbReference>
<dbReference type="EMBL" id="CP039375">
    <property type="protein sequence ID" value="QCD66281.1"/>
    <property type="molecule type" value="Genomic_DNA"/>
</dbReference>
<evidence type="ECO:0000313" key="2">
    <source>
        <dbReference type="Proteomes" id="UP000297053"/>
    </source>
</evidence>
<dbReference type="SUPFAM" id="SSF52540">
    <property type="entry name" value="P-loop containing nucleoside triphosphate hydrolases"/>
    <property type="match status" value="1"/>
</dbReference>
<sequence>MNLLLAAASGWGKSYVCQATTESNLGEYDGVVLLDYKDEYRGLVKAGKAKHWIAGPVEAEQWSTDHFRQLIEQNGNVVLARHSHLSPEQWRAVCAKAISAGRRSSLSVLWVIDEAHFVAQQQAKLLDPIKGLATTGRGEGQSSIWVTQRLSELAETIIAQCTARKLGGFESDRDLSKIGGVVDYPQDLHRSGGHRVPGLPDDLHADDGGPVSVRKWTDGDIVTGSEWIYSDDSGTVRRMNSANVDMDSEHVGAPGKSIKMPE</sequence>
<gene>
    <name evidence="1" type="ORF">E5139_11735</name>
</gene>
<dbReference type="InterPro" id="IPR027417">
    <property type="entry name" value="P-loop_NTPase"/>
</dbReference>
<organism evidence="1 2">
    <name type="scientific">Halomicrobium mukohataei</name>
    <dbReference type="NCBI Taxonomy" id="57705"/>
    <lineage>
        <taxon>Archaea</taxon>
        <taxon>Methanobacteriati</taxon>
        <taxon>Methanobacteriota</taxon>
        <taxon>Stenosarchaea group</taxon>
        <taxon>Halobacteria</taxon>
        <taxon>Halobacteriales</taxon>
        <taxon>Haloarculaceae</taxon>
        <taxon>Halomicrobium</taxon>
    </lineage>
</organism>
<dbReference type="RefSeq" id="WP_126967128.1">
    <property type="nucleotide sequence ID" value="NZ_CP039375.1"/>
</dbReference>
<dbReference type="Proteomes" id="UP000297053">
    <property type="component" value="Chromosome"/>
</dbReference>
<keyword evidence="1" id="KW-0547">Nucleotide-binding</keyword>
<protein>
    <submittedName>
        <fullName evidence="1">ATP-binding protein</fullName>
    </submittedName>
</protein>
<dbReference type="KEGG" id="halz:E5139_11735"/>
<evidence type="ECO:0000313" key="1">
    <source>
        <dbReference type="EMBL" id="QCD66281.1"/>
    </source>
</evidence>
<proteinExistence type="predicted"/>
<keyword evidence="1" id="KW-0067">ATP-binding</keyword>
<reference evidence="1 2" key="1">
    <citation type="submission" date="2019-04" db="EMBL/GenBank/DDBJ databases">
        <title>Complete genome sequence of Arthrobacter sp. ZXY-2 associated with effective atrazine degradation and salt adaptation.</title>
        <authorList>
            <person name="Zhao X."/>
        </authorList>
    </citation>
    <scope>NUCLEOTIDE SEQUENCE [LARGE SCALE GENOMIC DNA]</scope>
    <source>
        <strain evidence="2">ZP60</strain>
    </source>
</reference>
<dbReference type="GeneID" id="42179617"/>